<reference evidence="1" key="2">
    <citation type="submission" date="2019-01" db="UniProtKB">
        <authorList>
            <consortium name="EnsemblPlants"/>
        </authorList>
    </citation>
    <scope>IDENTIFICATION</scope>
    <source>
        <strain evidence="1">cv. Heinz 1706</strain>
    </source>
</reference>
<reference evidence="1" key="1">
    <citation type="journal article" date="2012" name="Nature">
        <title>The tomato genome sequence provides insights into fleshy fruit evolution.</title>
        <authorList>
            <consortium name="Tomato Genome Consortium"/>
        </authorList>
    </citation>
    <scope>NUCLEOTIDE SEQUENCE [LARGE SCALE GENOMIC DNA]</scope>
    <source>
        <strain evidence="1">cv. Heinz 1706</strain>
    </source>
</reference>
<keyword evidence="2" id="KW-1185">Reference proteome</keyword>
<protein>
    <submittedName>
        <fullName evidence="1">Uncharacterized protein</fullName>
    </submittedName>
</protein>
<proteinExistence type="predicted"/>
<dbReference type="Gramene" id="Solyc10g081085.1.1">
    <property type="protein sequence ID" value="Solyc10g081085.1.1"/>
    <property type="gene ID" value="Solyc10g081085.1"/>
</dbReference>
<dbReference type="FunCoup" id="A0A3Q7IKV8">
    <property type="interactions" value="1596"/>
</dbReference>
<evidence type="ECO:0000313" key="2">
    <source>
        <dbReference type="Proteomes" id="UP000004994"/>
    </source>
</evidence>
<dbReference type="Proteomes" id="UP000004994">
    <property type="component" value="Chromosome 10"/>
</dbReference>
<dbReference type="STRING" id="4081.A0A3Q7IKV8"/>
<dbReference type="GO" id="GO:0009536">
    <property type="term" value="C:plastid"/>
    <property type="evidence" value="ECO:0007669"/>
    <property type="project" value="GOC"/>
</dbReference>
<sequence>MALLIFTATTPSVLLSSQSSSTSQASAFPASLSSRFCNNHFTLTPKSYANGYIQAPFIFQRRGALIATAAADIDSVGSDNPEPSPEKKEESVPAMYDRLEVLAERWLQLDGLHSLLFLSL</sequence>
<name>A0A3Q7IKV8_SOLLC</name>
<dbReference type="InParanoid" id="A0A3Q7IKV8"/>
<evidence type="ECO:0000313" key="1">
    <source>
        <dbReference type="EnsemblPlants" id="Solyc10g081085.1.1"/>
    </source>
</evidence>
<dbReference type="PaxDb" id="4081-Solyc10g081100.1.1"/>
<dbReference type="GO" id="GO:0032544">
    <property type="term" value="P:plastid translation"/>
    <property type="evidence" value="ECO:0000318"/>
    <property type="project" value="GO_Central"/>
</dbReference>
<dbReference type="AlphaFoldDB" id="A0A3Q7IKV8"/>
<dbReference type="EnsemblPlants" id="Solyc10g081085.1.1">
    <property type="protein sequence ID" value="Solyc10g081085.1.1"/>
    <property type="gene ID" value="Solyc10g081085.1"/>
</dbReference>
<organism evidence="1">
    <name type="scientific">Solanum lycopersicum</name>
    <name type="common">Tomato</name>
    <name type="synonym">Lycopersicon esculentum</name>
    <dbReference type="NCBI Taxonomy" id="4081"/>
    <lineage>
        <taxon>Eukaryota</taxon>
        <taxon>Viridiplantae</taxon>
        <taxon>Streptophyta</taxon>
        <taxon>Embryophyta</taxon>
        <taxon>Tracheophyta</taxon>
        <taxon>Spermatophyta</taxon>
        <taxon>Magnoliopsida</taxon>
        <taxon>eudicotyledons</taxon>
        <taxon>Gunneridae</taxon>
        <taxon>Pentapetalae</taxon>
        <taxon>asterids</taxon>
        <taxon>lamiids</taxon>
        <taxon>Solanales</taxon>
        <taxon>Solanaceae</taxon>
        <taxon>Solanoideae</taxon>
        <taxon>Solaneae</taxon>
        <taxon>Solanum</taxon>
        <taxon>Solanum subgen. Lycopersicon</taxon>
    </lineage>
</organism>
<accession>A0A3Q7IKV8</accession>